<sequence>MNSERARRSTRDRTEKRLFVLLYLADLLPDFFCAFLAGVSCMLVLVIKFEDGSVRGSEVEQ</sequence>
<proteinExistence type="predicted"/>
<gene>
    <name evidence="2" type="ORF">CROQUDRAFT_653825</name>
</gene>
<accession>A0A9P6NTM1</accession>
<keyword evidence="1" id="KW-0472">Membrane</keyword>
<dbReference type="Proteomes" id="UP000886653">
    <property type="component" value="Unassembled WGS sequence"/>
</dbReference>
<feature type="transmembrane region" description="Helical" evidence="1">
    <location>
        <begin position="21"/>
        <end position="47"/>
    </location>
</feature>
<keyword evidence="1" id="KW-1133">Transmembrane helix</keyword>
<keyword evidence="3" id="KW-1185">Reference proteome</keyword>
<evidence type="ECO:0000313" key="3">
    <source>
        <dbReference type="Proteomes" id="UP000886653"/>
    </source>
</evidence>
<evidence type="ECO:0000313" key="2">
    <source>
        <dbReference type="EMBL" id="KAG0149255.1"/>
    </source>
</evidence>
<evidence type="ECO:0000256" key="1">
    <source>
        <dbReference type="SAM" id="Phobius"/>
    </source>
</evidence>
<dbReference type="EMBL" id="MU167229">
    <property type="protein sequence ID" value="KAG0149255.1"/>
    <property type="molecule type" value="Genomic_DNA"/>
</dbReference>
<comment type="caution">
    <text evidence="2">The sequence shown here is derived from an EMBL/GenBank/DDBJ whole genome shotgun (WGS) entry which is preliminary data.</text>
</comment>
<organism evidence="2 3">
    <name type="scientific">Cronartium quercuum f. sp. fusiforme G11</name>
    <dbReference type="NCBI Taxonomy" id="708437"/>
    <lineage>
        <taxon>Eukaryota</taxon>
        <taxon>Fungi</taxon>
        <taxon>Dikarya</taxon>
        <taxon>Basidiomycota</taxon>
        <taxon>Pucciniomycotina</taxon>
        <taxon>Pucciniomycetes</taxon>
        <taxon>Pucciniales</taxon>
        <taxon>Coleosporiaceae</taxon>
        <taxon>Cronartium</taxon>
    </lineage>
</organism>
<dbReference type="AlphaFoldDB" id="A0A9P6NTM1"/>
<keyword evidence="1" id="KW-0812">Transmembrane</keyword>
<reference evidence="2" key="1">
    <citation type="submission" date="2013-11" db="EMBL/GenBank/DDBJ databases">
        <title>Genome sequence of the fusiform rust pathogen reveals effectors for host alternation and coevolution with pine.</title>
        <authorList>
            <consortium name="DOE Joint Genome Institute"/>
            <person name="Smith K."/>
            <person name="Pendleton A."/>
            <person name="Kubisiak T."/>
            <person name="Anderson C."/>
            <person name="Salamov A."/>
            <person name="Aerts A."/>
            <person name="Riley R."/>
            <person name="Clum A."/>
            <person name="Lindquist E."/>
            <person name="Ence D."/>
            <person name="Campbell M."/>
            <person name="Kronenberg Z."/>
            <person name="Feau N."/>
            <person name="Dhillon B."/>
            <person name="Hamelin R."/>
            <person name="Burleigh J."/>
            <person name="Smith J."/>
            <person name="Yandell M."/>
            <person name="Nelson C."/>
            <person name="Grigoriev I."/>
            <person name="Davis J."/>
        </authorList>
    </citation>
    <scope>NUCLEOTIDE SEQUENCE</scope>
    <source>
        <strain evidence="2">G11</strain>
    </source>
</reference>
<name>A0A9P6NTM1_9BASI</name>
<protein>
    <submittedName>
        <fullName evidence="2">Uncharacterized protein</fullName>
    </submittedName>
</protein>